<keyword evidence="3" id="KW-1185">Reference proteome</keyword>
<evidence type="ECO:0000313" key="2">
    <source>
        <dbReference type="EMBL" id="TDX96752.1"/>
    </source>
</evidence>
<organism evidence="2 3">
    <name type="scientific">Thiohalophilus thiocyanatoxydans</name>
    <dbReference type="NCBI Taxonomy" id="381308"/>
    <lineage>
        <taxon>Bacteria</taxon>
        <taxon>Pseudomonadati</taxon>
        <taxon>Pseudomonadota</taxon>
        <taxon>Gammaproteobacteria</taxon>
        <taxon>Thiohalomonadales</taxon>
        <taxon>Thiohalophilaceae</taxon>
        <taxon>Thiohalophilus</taxon>
    </lineage>
</organism>
<dbReference type="InterPro" id="IPR007214">
    <property type="entry name" value="YbaK/aa-tRNA-synth-assoc-dom"/>
</dbReference>
<dbReference type="EMBL" id="SOQX01000014">
    <property type="protein sequence ID" value="TDX96752.1"/>
    <property type="molecule type" value="Genomic_DNA"/>
</dbReference>
<sequence>MTMSLRLLEYLEWKGVDYELLHHPFVTGSLRTAAMAHVPGRQFAKSIVLKDEQGYLVAIVPASHKLDLDELNRNLNRSLHLATEKEIAALFDDCSKGAIPPLAEAYGYDAAVDETLEESPDVYFEAGDHAELVHVSGDDFRYMMHRARHGHFSHPT</sequence>
<proteinExistence type="predicted"/>
<dbReference type="CDD" id="cd04332">
    <property type="entry name" value="YbaK_like"/>
    <property type="match status" value="1"/>
</dbReference>
<dbReference type="InterPro" id="IPR036754">
    <property type="entry name" value="YbaK/aa-tRNA-synt-asso_dom_sf"/>
</dbReference>
<accession>A0A4R8IED5</accession>
<dbReference type="Gene3D" id="3.90.960.10">
    <property type="entry name" value="YbaK/aminoacyl-tRNA synthetase-associated domain"/>
    <property type="match status" value="1"/>
</dbReference>
<dbReference type="Pfam" id="PF04073">
    <property type="entry name" value="tRNA_edit"/>
    <property type="match status" value="1"/>
</dbReference>
<evidence type="ECO:0000259" key="1">
    <source>
        <dbReference type="Pfam" id="PF04073"/>
    </source>
</evidence>
<dbReference type="SUPFAM" id="SSF55826">
    <property type="entry name" value="YbaK/ProRS associated domain"/>
    <property type="match status" value="1"/>
</dbReference>
<dbReference type="AlphaFoldDB" id="A0A4R8IED5"/>
<name>A0A4R8IED5_9GAMM</name>
<dbReference type="Proteomes" id="UP000294914">
    <property type="component" value="Unassembled WGS sequence"/>
</dbReference>
<evidence type="ECO:0000313" key="3">
    <source>
        <dbReference type="Proteomes" id="UP000294914"/>
    </source>
</evidence>
<dbReference type="OrthoDB" id="9786549at2"/>
<dbReference type="RefSeq" id="WP_134085468.1">
    <property type="nucleotide sequence ID" value="NZ_SOQX01000014.1"/>
</dbReference>
<feature type="domain" description="YbaK/aminoacyl-tRNA synthetase-associated" evidence="1">
    <location>
        <begin position="31"/>
        <end position="141"/>
    </location>
</feature>
<gene>
    <name evidence="2" type="ORF">EDC23_2853</name>
</gene>
<reference evidence="2 3" key="1">
    <citation type="submission" date="2019-03" db="EMBL/GenBank/DDBJ databases">
        <title>Genomic Encyclopedia of Type Strains, Phase IV (KMG-IV): sequencing the most valuable type-strain genomes for metagenomic binning, comparative biology and taxonomic classification.</title>
        <authorList>
            <person name="Goeker M."/>
        </authorList>
    </citation>
    <scope>NUCLEOTIDE SEQUENCE [LARGE SCALE GENOMIC DNA]</scope>
    <source>
        <strain evidence="2 3">DSM 16326</strain>
    </source>
</reference>
<comment type="caution">
    <text evidence="2">The sequence shown here is derived from an EMBL/GenBank/DDBJ whole genome shotgun (WGS) entry which is preliminary data.</text>
</comment>
<dbReference type="GO" id="GO:0002161">
    <property type="term" value="F:aminoacyl-tRNA deacylase activity"/>
    <property type="evidence" value="ECO:0007669"/>
    <property type="project" value="InterPro"/>
</dbReference>
<protein>
    <submittedName>
        <fullName evidence="2">Ala-tRNA(Pro) deacylase</fullName>
    </submittedName>
</protein>